<reference evidence="2 3" key="1">
    <citation type="submission" date="2018-08" db="EMBL/GenBank/DDBJ databases">
        <title>A genome reference for cultivated species of the human gut microbiota.</title>
        <authorList>
            <person name="Zou Y."/>
            <person name="Xue W."/>
            <person name="Luo G."/>
        </authorList>
    </citation>
    <scope>NUCLEOTIDE SEQUENCE [LARGE SCALE GENOMIC DNA]</scope>
    <source>
        <strain evidence="2 3">AF26-4BH</strain>
    </source>
</reference>
<organism evidence="2 3">
    <name type="scientific">Eisenbergiella massiliensis</name>
    <dbReference type="NCBI Taxonomy" id="1720294"/>
    <lineage>
        <taxon>Bacteria</taxon>
        <taxon>Bacillati</taxon>
        <taxon>Bacillota</taxon>
        <taxon>Clostridia</taxon>
        <taxon>Lachnospirales</taxon>
        <taxon>Lachnospiraceae</taxon>
        <taxon>Eisenbergiella</taxon>
    </lineage>
</organism>
<protein>
    <submittedName>
        <fullName evidence="2">Arginine:ornithine antiporter</fullName>
    </submittedName>
</protein>
<sequence>MLLWLNLLLIFFGIGLFGLSYSLFRKSKEDKEGLRIYGAFGYGGVALIVGGADQIIGYYVSYPWWYSLVTLILLEIAVYFLIRPGFRKSNQDALKRKNILKIIFDVVLILSAILLSCNLFGLRLFPMQSDIAWLAFSLGNIGAIWISDISRKAKYIYITLFIIAGVFIMLDPVLFI</sequence>
<keyword evidence="1" id="KW-0812">Transmembrane</keyword>
<keyword evidence="1" id="KW-0472">Membrane</keyword>
<feature type="transmembrane region" description="Helical" evidence="1">
    <location>
        <begin position="64"/>
        <end position="82"/>
    </location>
</feature>
<comment type="caution">
    <text evidence="2">The sequence shown here is derived from an EMBL/GenBank/DDBJ whole genome shotgun (WGS) entry which is preliminary data.</text>
</comment>
<evidence type="ECO:0000256" key="1">
    <source>
        <dbReference type="SAM" id="Phobius"/>
    </source>
</evidence>
<evidence type="ECO:0000313" key="2">
    <source>
        <dbReference type="EMBL" id="RGE64523.1"/>
    </source>
</evidence>
<dbReference type="EMBL" id="QVLU01000039">
    <property type="protein sequence ID" value="RGE64523.1"/>
    <property type="molecule type" value="Genomic_DNA"/>
</dbReference>
<evidence type="ECO:0000313" key="3">
    <source>
        <dbReference type="Proteomes" id="UP000261166"/>
    </source>
</evidence>
<proteinExistence type="predicted"/>
<keyword evidence="1" id="KW-1133">Transmembrane helix</keyword>
<feature type="transmembrane region" description="Helical" evidence="1">
    <location>
        <begin position="6"/>
        <end position="24"/>
    </location>
</feature>
<dbReference type="AlphaFoldDB" id="A0A3E3IBW4"/>
<dbReference type="Proteomes" id="UP000261166">
    <property type="component" value="Unassembled WGS sequence"/>
</dbReference>
<feature type="transmembrane region" description="Helical" evidence="1">
    <location>
        <begin position="102"/>
        <end position="125"/>
    </location>
</feature>
<gene>
    <name evidence="2" type="ORF">DWY69_27060</name>
</gene>
<dbReference type="OrthoDB" id="2085863at2"/>
<dbReference type="RefSeq" id="WP_009004419.1">
    <property type="nucleotide sequence ID" value="NZ_QVLU01000039.1"/>
</dbReference>
<accession>A0A3E3IBW4</accession>
<feature type="transmembrane region" description="Helical" evidence="1">
    <location>
        <begin position="131"/>
        <end position="148"/>
    </location>
</feature>
<feature type="transmembrane region" description="Helical" evidence="1">
    <location>
        <begin position="155"/>
        <end position="175"/>
    </location>
</feature>
<name>A0A3E3IBW4_9FIRM</name>
<feature type="transmembrane region" description="Helical" evidence="1">
    <location>
        <begin position="36"/>
        <end position="58"/>
    </location>
</feature>